<proteinExistence type="predicted"/>
<dbReference type="InterPro" id="IPR014875">
    <property type="entry name" value="Mor_transcription_activator"/>
</dbReference>
<dbReference type="Proteomes" id="UP001366166">
    <property type="component" value="Chromosome"/>
</dbReference>
<gene>
    <name evidence="2" type="ORF">FAK_38410</name>
</gene>
<accession>A0AAU9ELI0</accession>
<dbReference type="SUPFAM" id="SSF46689">
    <property type="entry name" value="Homeodomain-like"/>
    <property type="match status" value="1"/>
</dbReference>
<dbReference type="AlphaFoldDB" id="A0AAU9ELI0"/>
<reference evidence="3" key="1">
    <citation type="journal article" date="2023" name="Arch. Microbiol.">
        <title>Desulfoferula mesophilus gen. nov. sp. nov., a mesophilic sulfate-reducing bacterium isolated from a brackish lake sediment.</title>
        <authorList>
            <person name="Watanabe T."/>
            <person name="Yabe T."/>
            <person name="Tsuji J.M."/>
            <person name="Fukui M."/>
        </authorList>
    </citation>
    <scope>NUCLEOTIDE SEQUENCE [LARGE SCALE GENOMIC DNA]</scope>
    <source>
        <strain evidence="3">12FAK</strain>
    </source>
</reference>
<dbReference type="RefSeq" id="WP_338603089.1">
    <property type="nucleotide sequence ID" value="NZ_AP028679.1"/>
</dbReference>
<keyword evidence="3" id="KW-1185">Reference proteome</keyword>
<dbReference type="KEGG" id="dmp:FAK_38410"/>
<feature type="domain" description="Mor transcription activator" evidence="1">
    <location>
        <begin position="24"/>
        <end position="96"/>
    </location>
</feature>
<evidence type="ECO:0000313" key="2">
    <source>
        <dbReference type="EMBL" id="BEQ16775.1"/>
    </source>
</evidence>
<evidence type="ECO:0000259" key="1">
    <source>
        <dbReference type="Pfam" id="PF08765"/>
    </source>
</evidence>
<sequence length="105" mass="12083">MEQNLLRGPGLVPGWMKRVQAEQLPEVYQEIAGVIGLEPTLQLAQVFSGNSVYFPKLERCLLDLRNQLIRDEFDGANTRQLARRWGLSTRHLRYILHPERPGSDN</sequence>
<evidence type="ECO:0000313" key="3">
    <source>
        <dbReference type="Proteomes" id="UP001366166"/>
    </source>
</evidence>
<name>A0AAU9ELI0_9BACT</name>
<protein>
    <recommendedName>
        <fullName evidence="1">Mor transcription activator domain-containing protein</fullName>
    </recommendedName>
</protein>
<organism evidence="2 3">
    <name type="scientific">Desulfoferula mesophila</name>
    <dbReference type="NCBI Taxonomy" id="3058419"/>
    <lineage>
        <taxon>Bacteria</taxon>
        <taxon>Pseudomonadati</taxon>
        <taxon>Thermodesulfobacteriota</taxon>
        <taxon>Desulfarculia</taxon>
        <taxon>Desulfarculales</taxon>
        <taxon>Desulfarculaceae</taxon>
        <taxon>Desulfoferula</taxon>
    </lineage>
</organism>
<dbReference type="EMBL" id="AP028679">
    <property type="protein sequence ID" value="BEQ16775.1"/>
    <property type="molecule type" value="Genomic_DNA"/>
</dbReference>
<dbReference type="Pfam" id="PF08765">
    <property type="entry name" value="Mor"/>
    <property type="match status" value="1"/>
</dbReference>
<dbReference type="InterPro" id="IPR009057">
    <property type="entry name" value="Homeodomain-like_sf"/>
</dbReference>
<dbReference type="Gene3D" id="1.10.10.60">
    <property type="entry name" value="Homeodomain-like"/>
    <property type="match status" value="1"/>
</dbReference>